<evidence type="ECO:0000256" key="2">
    <source>
        <dbReference type="ARBA" id="ARBA00022448"/>
    </source>
</evidence>
<gene>
    <name evidence="4" type="primary">ndhJ</name>
    <name evidence="4" type="ORF">KBTEX_00359</name>
</gene>
<dbReference type="InterPro" id="IPR020396">
    <property type="entry name" value="NADH_UbQ_OxRdtase_CS"/>
</dbReference>
<dbReference type="GO" id="GO:0008137">
    <property type="term" value="F:NADH dehydrogenase (ubiquinone) activity"/>
    <property type="evidence" value="ECO:0007669"/>
    <property type="project" value="InterPro"/>
</dbReference>
<dbReference type="PANTHER" id="PTHR10884:SF14">
    <property type="entry name" value="NADH DEHYDROGENASE [UBIQUINONE] IRON-SULFUR PROTEIN 3, MITOCHONDRIAL"/>
    <property type="match status" value="1"/>
</dbReference>
<dbReference type="InterPro" id="IPR037232">
    <property type="entry name" value="NADH_quin_OxRdtase_su_C/D-like"/>
</dbReference>
<sequence>MALSAEELAGRLEQALGQKIAKLVIDRDEVDIEVRPEDLYATMLELRDHESLRFEQLIDIAGVDYAAYGDDEWITEEATSVGFSRGVDGFTTGRLGLTGIYGVQEIHSSTGRRFAAVYQLLSLSHNYRVRVRCYAADDNFPVVDSVVPIWSCANWFEREAFDLYGIVFDGHPDLRRILTDYGFVGHPFRKDFPLIGNVEVRFDEERGRVVYEPVSIEPRVTVPRVVREDNRYAQPAPQQEGGADA</sequence>
<organism evidence="4">
    <name type="scientific">uncultured organism</name>
    <dbReference type="NCBI Taxonomy" id="155900"/>
    <lineage>
        <taxon>unclassified sequences</taxon>
        <taxon>environmental samples</taxon>
    </lineage>
</organism>
<proteinExistence type="inferred from homology"/>
<dbReference type="Gene3D" id="3.30.460.80">
    <property type="entry name" value="NADH:ubiquinone oxidoreductase, 30kDa subunit"/>
    <property type="match status" value="1"/>
</dbReference>
<keyword evidence="4" id="KW-0560">Oxidoreductase</keyword>
<dbReference type="AlphaFoldDB" id="A0A5B8RBJ3"/>
<dbReference type="NCBIfam" id="NF004730">
    <property type="entry name" value="PRK06074.1-1"/>
    <property type="match status" value="1"/>
</dbReference>
<dbReference type="EC" id="1.6.5.11" evidence="4"/>
<dbReference type="Pfam" id="PF00329">
    <property type="entry name" value="Complex1_30kDa"/>
    <property type="match status" value="1"/>
</dbReference>
<comment type="similarity">
    <text evidence="1">Belongs to the complex I 30 kDa subunit family.</text>
</comment>
<evidence type="ECO:0000259" key="3">
    <source>
        <dbReference type="Pfam" id="PF00329"/>
    </source>
</evidence>
<dbReference type="InterPro" id="IPR001268">
    <property type="entry name" value="NADH_UbQ_OxRdtase_30kDa_su"/>
</dbReference>
<evidence type="ECO:0000256" key="1">
    <source>
        <dbReference type="ARBA" id="ARBA00007569"/>
    </source>
</evidence>
<name>A0A5B8RBJ3_9ZZZZ</name>
<dbReference type="HAMAP" id="MF_01357">
    <property type="entry name" value="NDH1_NuoC"/>
    <property type="match status" value="1"/>
</dbReference>
<dbReference type="InterPro" id="IPR010218">
    <property type="entry name" value="NADH_DH_suC"/>
</dbReference>
<reference evidence="4" key="1">
    <citation type="submission" date="2019-06" db="EMBL/GenBank/DDBJ databases">
        <authorList>
            <person name="Murdoch R.W."/>
            <person name="Fathepure B."/>
        </authorList>
    </citation>
    <scope>NUCLEOTIDE SEQUENCE</scope>
</reference>
<accession>A0A5B8RBJ3</accession>
<dbReference type="GO" id="GO:0016651">
    <property type="term" value="F:oxidoreductase activity, acting on NAD(P)H"/>
    <property type="evidence" value="ECO:0007669"/>
    <property type="project" value="InterPro"/>
</dbReference>
<protein>
    <submittedName>
        <fullName evidence="4">NAD(P)H-quinone oxidoreductase subunit J, chloroplastic</fullName>
        <ecNumber evidence="4">1.6.5.11</ecNumber>
    </submittedName>
</protein>
<dbReference type="PANTHER" id="PTHR10884">
    <property type="entry name" value="NADH DEHYDROGENASE UBIQUINONE IRON-SULFUR PROTEIN 3"/>
    <property type="match status" value="1"/>
</dbReference>
<feature type="domain" description="NADH:ubiquinone oxidoreductase 30kDa subunit" evidence="3">
    <location>
        <begin position="98"/>
        <end position="196"/>
    </location>
</feature>
<dbReference type="EMBL" id="MN079079">
    <property type="protein sequence ID" value="QEA04057.1"/>
    <property type="molecule type" value="Genomic_DNA"/>
</dbReference>
<dbReference type="SUPFAM" id="SSF143243">
    <property type="entry name" value="Nqo5-like"/>
    <property type="match status" value="1"/>
</dbReference>
<dbReference type="PROSITE" id="PS00542">
    <property type="entry name" value="COMPLEX1_30K"/>
    <property type="match status" value="1"/>
</dbReference>
<evidence type="ECO:0000313" key="4">
    <source>
        <dbReference type="EMBL" id="QEA04057.1"/>
    </source>
</evidence>
<keyword evidence="2" id="KW-0813">Transport</keyword>